<evidence type="ECO:0000256" key="3">
    <source>
        <dbReference type="ARBA" id="ARBA00022679"/>
    </source>
</evidence>
<dbReference type="EMBL" id="WPNZ01000001">
    <property type="protein sequence ID" value="MVO83695.1"/>
    <property type="molecule type" value="Genomic_DNA"/>
</dbReference>
<evidence type="ECO:0000313" key="9">
    <source>
        <dbReference type="EMBL" id="MVO83695.1"/>
    </source>
</evidence>
<evidence type="ECO:0000256" key="4">
    <source>
        <dbReference type="ARBA" id="ARBA00022692"/>
    </source>
</evidence>
<sequence length="458" mass="47731">MDSGENGKNLPPSVSGPAPWLARPAGWHAWAVLGVVLGAAALRIAYRVPDGGMDNAIVVRAAEAWLDGRSPYADRHFLYLPGAVLAAVPQAVFPDAARVLVPVGVVAALAGGWGCALRVHGVALRSRFAVFGLLGLVLGFAPFVHLVELGNWTVASALALPLALLCCCRGRWVAAGAVVGAAIAVKPLLVPVLLLFVLARRWRALVVAVAVPVAVSVLAALVLPDPGAFFTRTLPFLLRGDDRFVRLYEASPAAVLPRLGVPGAVASLVSVVGAGVGVWCAWLRWRAGGSAAGRVVEASVALMLAAFLVSRPSYDHYLLVVLPLLVAGGLGVEGSVVRVPWFWVALVPQVPGFVWVGVEALPQRAFKDAFTLCLVAGVVFWVAASRLRRAGGAPPSATGPGRPGLCPPVPPLADQLPTAGADQLPTAGMGRSGQRFDPYGARRVFCLFVMCIGFLILT</sequence>
<evidence type="ECO:0000256" key="8">
    <source>
        <dbReference type="SAM" id="Phobius"/>
    </source>
</evidence>
<evidence type="ECO:0000256" key="5">
    <source>
        <dbReference type="ARBA" id="ARBA00022989"/>
    </source>
</evidence>
<dbReference type="RefSeq" id="WP_157164006.1">
    <property type="nucleotide sequence ID" value="NZ_WPNZ01000001.1"/>
</dbReference>
<feature type="transmembrane region" description="Helical" evidence="8">
    <location>
        <begin position="316"/>
        <end position="334"/>
    </location>
</feature>
<feature type="transmembrane region" description="Helical" evidence="8">
    <location>
        <begin position="128"/>
        <end position="146"/>
    </location>
</feature>
<keyword evidence="10" id="KW-1185">Reference proteome</keyword>
<comment type="subcellular location">
    <subcellularLocation>
        <location evidence="1">Cell membrane</location>
        <topology evidence="1">Multi-pass membrane protein</topology>
    </subcellularLocation>
</comment>
<feature type="transmembrane region" description="Helical" evidence="8">
    <location>
        <begin position="340"/>
        <end position="358"/>
    </location>
</feature>
<comment type="caution">
    <text evidence="9">The sequence shown here is derived from an EMBL/GenBank/DDBJ whole genome shotgun (WGS) entry which is preliminary data.</text>
</comment>
<feature type="transmembrane region" description="Helical" evidence="8">
    <location>
        <begin position="204"/>
        <end position="223"/>
    </location>
</feature>
<keyword evidence="5 8" id="KW-1133">Transmembrane helix</keyword>
<evidence type="ECO:0000256" key="2">
    <source>
        <dbReference type="ARBA" id="ARBA00022475"/>
    </source>
</evidence>
<evidence type="ECO:0000256" key="1">
    <source>
        <dbReference type="ARBA" id="ARBA00004651"/>
    </source>
</evidence>
<gene>
    <name evidence="9" type="ORF">GPA10_02675</name>
</gene>
<feature type="transmembrane region" description="Helical" evidence="8">
    <location>
        <begin position="439"/>
        <end position="457"/>
    </location>
</feature>
<comment type="similarity">
    <text evidence="7">Belongs to the glycosyltransferase 87 family.</text>
</comment>
<dbReference type="Pfam" id="PF09594">
    <property type="entry name" value="GT87"/>
    <property type="match status" value="1"/>
</dbReference>
<dbReference type="AlphaFoldDB" id="A0A6L6WN06"/>
<dbReference type="GO" id="GO:0016758">
    <property type="term" value="F:hexosyltransferase activity"/>
    <property type="evidence" value="ECO:0007669"/>
    <property type="project" value="InterPro"/>
</dbReference>
<evidence type="ECO:0000256" key="6">
    <source>
        <dbReference type="ARBA" id="ARBA00023136"/>
    </source>
</evidence>
<evidence type="ECO:0000313" key="10">
    <source>
        <dbReference type="Proteomes" id="UP000483802"/>
    </source>
</evidence>
<dbReference type="Proteomes" id="UP000483802">
    <property type="component" value="Unassembled WGS sequence"/>
</dbReference>
<dbReference type="GO" id="GO:0005886">
    <property type="term" value="C:plasma membrane"/>
    <property type="evidence" value="ECO:0007669"/>
    <property type="project" value="UniProtKB-SubCell"/>
</dbReference>
<organism evidence="9 10">
    <name type="scientific">Streptomyces typhae</name>
    <dbReference type="NCBI Taxonomy" id="2681492"/>
    <lineage>
        <taxon>Bacteria</taxon>
        <taxon>Bacillati</taxon>
        <taxon>Actinomycetota</taxon>
        <taxon>Actinomycetes</taxon>
        <taxon>Kitasatosporales</taxon>
        <taxon>Streptomycetaceae</taxon>
        <taxon>Streptomyces</taxon>
    </lineage>
</organism>
<protein>
    <submittedName>
        <fullName evidence="9">DUF2029 domain-containing protein</fullName>
    </submittedName>
</protein>
<proteinExistence type="inferred from homology"/>
<evidence type="ECO:0000256" key="7">
    <source>
        <dbReference type="ARBA" id="ARBA00024033"/>
    </source>
</evidence>
<feature type="transmembrane region" description="Helical" evidence="8">
    <location>
        <begin position="365"/>
        <end position="384"/>
    </location>
</feature>
<feature type="transmembrane region" description="Helical" evidence="8">
    <location>
        <begin position="27"/>
        <end position="46"/>
    </location>
</feature>
<dbReference type="InterPro" id="IPR018584">
    <property type="entry name" value="GT87"/>
</dbReference>
<keyword evidence="6 8" id="KW-0472">Membrane</keyword>
<feature type="transmembrane region" description="Helical" evidence="8">
    <location>
        <begin position="175"/>
        <end position="198"/>
    </location>
</feature>
<accession>A0A6L6WN06</accession>
<keyword evidence="4 8" id="KW-0812">Transmembrane</keyword>
<name>A0A6L6WN06_9ACTN</name>
<feature type="transmembrane region" description="Helical" evidence="8">
    <location>
        <begin position="99"/>
        <end position="116"/>
    </location>
</feature>
<feature type="transmembrane region" description="Helical" evidence="8">
    <location>
        <begin position="291"/>
        <end position="309"/>
    </location>
</feature>
<keyword evidence="2" id="KW-1003">Cell membrane</keyword>
<feature type="transmembrane region" description="Helical" evidence="8">
    <location>
        <begin position="264"/>
        <end position="285"/>
    </location>
</feature>
<reference evidence="9 10" key="1">
    <citation type="submission" date="2019-11" db="EMBL/GenBank/DDBJ databases">
        <title>Streptomyces typhae sp. nov., a novel endophytic actinomycete isolated from the root of cattail pollen (Typha angustifolia L.).</title>
        <authorList>
            <person name="Peng C."/>
        </authorList>
    </citation>
    <scope>NUCLEOTIDE SEQUENCE [LARGE SCALE GENOMIC DNA]</scope>
    <source>
        <strain evidence="10">p1417</strain>
    </source>
</reference>
<keyword evidence="3" id="KW-0808">Transferase</keyword>
<feature type="transmembrane region" description="Helical" evidence="8">
    <location>
        <begin position="77"/>
        <end position="93"/>
    </location>
</feature>